<protein>
    <recommendedName>
        <fullName evidence="4 12">Adenosine kinase</fullName>
        <shortName evidence="12">AK</shortName>
        <ecNumber evidence="4 12">2.7.1.20</ecNumber>
    </recommendedName>
    <alternativeName>
        <fullName evidence="12">Adenosine 5'-phosphotransferase</fullName>
    </alternativeName>
</protein>
<comment type="caution">
    <text evidence="14">The sequence shown here is derived from an EMBL/GenBank/DDBJ whole genome shotgun (WGS) entry which is preliminary data.</text>
</comment>
<comment type="catalytic activity">
    <reaction evidence="12">
        <text>adenosine + ATP = AMP + ADP + H(+)</text>
        <dbReference type="Rhea" id="RHEA:20824"/>
        <dbReference type="ChEBI" id="CHEBI:15378"/>
        <dbReference type="ChEBI" id="CHEBI:16335"/>
        <dbReference type="ChEBI" id="CHEBI:30616"/>
        <dbReference type="ChEBI" id="CHEBI:456215"/>
        <dbReference type="ChEBI" id="CHEBI:456216"/>
        <dbReference type="EC" id="2.7.1.20"/>
    </reaction>
</comment>
<evidence type="ECO:0000256" key="11">
    <source>
        <dbReference type="PIRSR" id="PIRSR601805-1"/>
    </source>
</evidence>
<organism evidence="14 15">
    <name type="scientific">Polyplosphaeria fusca</name>
    <dbReference type="NCBI Taxonomy" id="682080"/>
    <lineage>
        <taxon>Eukaryota</taxon>
        <taxon>Fungi</taxon>
        <taxon>Dikarya</taxon>
        <taxon>Ascomycota</taxon>
        <taxon>Pezizomycotina</taxon>
        <taxon>Dothideomycetes</taxon>
        <taxon>Pleosporomycetidae</taxon>
        <taxon>Pleosporales</taxon>
        <taxon>Tetraplosphaeriaceae</taxon>
        <taxon>Polyplosphaeria</taxon>
    </lineage>
</organism>
<proteinExistence type="inferred from homology"/>
<evidence type="ECO:0000256" key="9">
    <source>
        <dbReference type="ARBA" id="ARBA00022840"/>
    </source>
</evidence>
<dbReference type="PANTHER" id="PTHR45769">
    <property type="entry name" value="ADENOSINE KINASE"/>
    <property type="match status" value="1"/>
</dbReference>
<evidence type="ECO:0000256" key="5">
    <source>
        <dbReference type="ARBA" id="ARBA00022679"/>
    </source>
</evidence>
<dbReference type="SUPFAM" id="SSF53613">
    <property type="entry name" value="Ribokinase-like"/>
    <property type="match status" value="1"/>
</dbReference>
<dbReference type="GO" id="GO:0005524">
    <property type="term" value="F:ATP binding"/>
    <property type="evidence" value="ECO:0007669"/>
    <property type="project" value="UniProtKB-UniRule"/>
</dbReference>
<feature type="active site" description="Proton acceptor" evidence="11">
    <location>
        <position position="301"/>
    </location>
</feature>
<evidence type="ECO:0000256" key="1">
    <source>
        <dbReference type="ARBA" id="ARBA00001946"/>
    </source>
</evidence>
<evidence type="ECO:0000256" key="7">
    <source>
        <dbReference type="ARBA" id="ARBA00022741"/>
    </source>
</evidence>
<gene>
    <name evidence="14" type="ORF">EJ04DRAFT_507765</name>
</gene>
<dbReference type="CDD" id="cd01168">
    <property type="entry name" value="adenosine_kinase"/>
    <property type="match status" value="1"/>
</dbReference>
<dbReference type="GO" id="GO:0005634">
    <property type="term" value="C:nucleus"/>
    <property type="evidence" value="ECO:0007669"/>
    <property type="project" value="TreeGrafter"/>
</dbReference>
<dbReference type="OrthoDB" id="432447at2759"/>
<keyword evidence="10 12" id="KW-0460">Magnesium</keyword>
<evidence type="ECO:0000259" key="13">
    <source>
        <dbReference type="Pfam" id="PF00294"/>
    </source>
</evidence>
<comment type="pathway">
    <text evidence="2 12">Purine metabolism; AMP biosynthesis via salvage pathway; AMP from adenosine: step 1/1.</text>
</comment>
<dbReference type="GO" id="GO:0006144">
    <property type="term" value="P:purine nucleobase metabolic process"/>
    <property type="evidence" value="ECO:0007669"/>
    <property type="project" value="TreeGrafter"/>
</dbReference>
<name>A0A9P4RCG0_9PLEO</name>
<dbReference type="GO" id="GO:0044209">
    <property type="term" value="P:AMP salvage"/>
    <property type="evidence" value="ECO:0007669"/>
    <property type="project" value="UniProtKB-UniRule"/>
</dbReference>
<dbReference type="AlphaFoldDB" id="A0A9P4RCG0"/>
<dbReference type="InterPro" id="IPR001805">
    <property type="entry name" value="Adenokinase"/>
</dbReference>
<evidence type="ECO:0000313" key="14">
    <source>
        <dbReference type="EMBL" id="KAF2740749.1"/>
    </source>
</evidence>
<sequence>MAKGKFELLCLENPLLDIQGVGDDKLLEKYGLKANDAILAEEKHMGLYEDLIQNHDAKLIAGGAAQNTARGAQYILPSDSVIYVGCIGKDKYGELLKDITAKAGVRVEYRYDDEQPTGRCGVVITGHNRSLCTDLAAANCYKLDHLKQPEIWSLVEKAQFYYVGGYHLTVCVPALMALAEEAAANDKVFILNLSAPFIPQFFKDPLDESAPYWDILLGNETEARAYAESHNLNTQDVKEIAKAICKLPKKNNKRPRTVVFTQGTDPTIAAVSKGGEEVEVTEYPVHAIGSEKINDTNGAGDAFAGGFVAGIVRGDSLATAIDMGQWLAKLSIQELGPSYPSPKQEYKAS</sequence>
<dbReference type="Pfam" id="PF00294">
    <property type="entry name" value="PfkB"/>
    <property type="match status" value="1"/>
</dbReference>
<dbReference type="FunFam" id="3.40.1190.20:FF:000014">
    <property type="entry name" value="ADO1p Adenosine kinase"/>
    <property type="match status" value="1"/>
</dbReference>
<dbReference type="PRINTS" id="PR00989">
    <property type="entry name" value="ADENOKINASE"/>
</dbReference>
<comment type="function">
    <text evidence="12">ATP dependent phosphorylation of adenosine and other related nucleoside analogs to monophosphate derivatives.</text>
</comment>
<dbReference type="Gene3D" id="3.30.1110.10">
    <property type="match status" value="1"/>
</dbReference>
<dbReference type="EC" id="2.7.1.20" evidence="4 12"/>
<dbReference type="EMBL" id="ML996099">
    <property type="protein sequence ID" value="KAF2740749.1"/>
    <property type="molecule type" value="Genomic_DNA"/>
</dbReference>
<dbReference type="InterPro" id="IPR011611">
    <property type="entry name" value="PfkB_dom"/>
</dbReference>
<dbReference type="Proteomes" id="UP000799444">
    <property type="component" value="Unassembled WGS sequence"/>
</dbReference>
<keyword evidence="5 12" id="KW-0808">Transferase</keyword>
<dbReference type="PROSITE" id="PS00584">
    <property type="entry name" value="PFKB_KINASES_2"/>
    <property type="match status" value="1"/>
</dbReference>
<keyword evidence="6 12" id="KW-0660">Purine salvage</keyword>
<keyword evidence="8 12" id="KW-0418">Kinase</keyword>
<dbReference type="InterPro" id="IPR002173">
    <property type="entry name" value="Carboh/pur_kinase_PfkB_CS"/>
</dbReference>
<dbReference type="FunFam" id="3.30.1110.10:FF:000001">
    <property type="entry name" value="Adenosine kinase a"/>
    <property type="match status" value="1"/>
</dbReference>
<dbReference type="InterPro" id="IPR029056">
    <property type="entry name" value="Ribokinase-like"/>
</dbReference>
<evidence type="ECO:0000256" key="8">
    <source>
        <dbReference type="ARBA" id="ARBA00022777"/>
    </source>
</evidence>
<keyword evidence="7 12" id="KW-0547">Nucleotide-binding</keyword>
<comment type="similarity">
    <text evidence="3 12">Belongs to the carbohydrate kinase PfkB family.</text>
</comment>
<keyword evidence="15" id="KW-1185">Reference proteome</keyword>
<dbReference type="Gene3D" id="3.40.1190.20">
    <property type="match status" value="1"/>
</dbReference>
<dbReference type="PANTHER" id="PTHR45769:SF3">
    <property type="entry name" value="ADENOSINE KINASE"/>
    <property type="match status" value="1"/>
</dbReference>
<feature type="domain" description="Carbohydrate kinase PfkB" evidence="13">
    <location>
        <begin position="25"/>
        <end position="343"/>
    </location>
</feature>
<evidence type="ECO:0000313" key="15">
    <source>
        <dbReference type="Proteomes" id="UP000799444"/>
    </source>
</evidence>
<evidence type="ECO:0000256" key="2">
    <source>
        <dbReference type="ARBA" id="ARBA00004801"/>
    </source>
</evidence>
<dbReference type="GO" id="GO:0004001">
    <property type="term" value="F:adenosine kinase activity"/>
    <property type="evidence" value="ECO:0007669"/>
    <property type="project" value="UniProtKB-UniRule"/>
</dbReference>
<evidence type="ECO:0000256" key="6">
    <source>
        <dbReference type="ARBA" id="ARBA00022726"/>
    </source>
</evidence>
<comment type="cofactor">
    <cofactor evidence="1 12">
        <name>Mg(2+)</name>
        <dbReference type="ChEBI" id="CHEBI:18420"/>
    </cofactor>
</comment>
<keyword evidence="9 12" id="KW-0067">ATP-binding</keyword>
<dbReference type="GO" id="GO:0006166">
    <property type="term" value="P:purine ribonucleoside salvage"/>
    <property type="evidence" value="ECO:0007669"/>
    <property type="project" value="UniProtKB-KW"/>
</dbReference>
<evidence type="ECO:0000256" key="4">
    <source>
        <dbReference type="ARBA" id="ARBA00012119"/>
    </source>
</evidence>
<dbReference type="GO" id="GO:0005829">
    <property type="term" value="C:cytosol"/>
    <property type="evidence" value="ECO:0007669"/>
    <property type="project" value="TreeGrafter"/>
</dbReference>
<reference evidence="14" key="1">
    <citation type="journal article" date="2020" name="Stud. Mycol.">
        <title>101 Dothideomycetes genomes: a test case for predicting lifestyles and emergence of pathogens.</title>
        <authorList>
            <person name="Haridas S."/>
            <person name="Albert R."/>
            <person name="Binder M."/>
            <person name="Bloem J."/>
            <person name="Labutti K."/>
            <person name="Salamov A."/>
            <person name="Andreopoulos B."/>
            <person name="Baker S."/>
            <person name="Barry K."/>
            <person name="Bills G."/>
            <person name="Bluhm B."/>
            <person name="Cannon C."/>
            <person name="Castanera R."/>
            <person name="Culley D."/>
            <person name="Daum C."/>
            <person name="Ezra D."/>
            <person name="Gonzalez J."/>
            <person name="Henrissat B."/>
            <person name="Kuo A."/>
            <person name="Liang C."/>
            <person name="Lipzen A."/>
            <person name="Lutzoni F."/>
            <person name="Magnuson J."/>
            <person name="Mondo S."/>
            <person name="Nolan M."/>
            <person name="Ohm R."/>
            <person name="Pangilinan J."/>
            <person name="Park H.-J."/>
            <person name="Ramirez L."/>
            <person name="Alfaro M."/>
            <person name="Sun H."/>
            <person name="Tritt A."/>
            <person name="Yoshinaga Y."/>
            <person name="Zwiers L.-H."/>
            <person name="Turgeon B."/>
            <person name="Goodwin S."/>
            <person name="Spatafora J."/>
            <person name="Crous P."/>
            <person name="Grigoriev I."/>
        </authorList>
    </citation>
    <scope>NUCLEOTIDE SEQUENCE</scope>
    <source>
        <strain evidence="14">CBS 125425</strain>
    </source>
</reference>
<evidence type="ECO:0000256" key="10">
    <source>
        <dbReference type="ARBA" id="ARBA00022842"/>
    </source>
</evidence>
<evidence type="ECO:0000256" key="3">
    <source>
        <dbReference type="ARBA" id="ARBA00010688"/>
    </source>
</evidence>
<accession>A0A9P4RCG0</accession>
<evidence type="ECO:0000256" key="12">
    <source>
        <dbReference type="RuleBase" id="RU368116"/>
    </source>
</evidence>